<dbReference type="InterPro" id="IPR000073">
    <property type="entry name" value="AB_hydrolase_1"/>
</dbReference>
<dbReference type="SUPFAM" id="SSF53474">
    <property type="entry name" value="alpha/beta-Hydrolases"/>
    <property type="match status" value="1"/>
</dbReference>
<evidence type="ECO:0000313" key="3">
    <source>
        <dbReference type="Proteomes" id="UP001601059"/>
    </source>
</evidence>
<evidence type="ECO:0000259" key="1">
    <source>
        <dbReference type="Pfam" id="PF00561"/>
    </source>
</evidence>
<dbReference type="Proteomes" id="UP001601059">
    <property type="component" value="Unassembled WGS sequence"/>
</dbReference>
<dbReference type="Pfam" id="PF00561">
    <property type="entry name" value="Abhydrolase_1"/>
    <property type="match status" value="1"/>
</dbReference>
<gene>
    <name evidence="2" type="ORF">ACFYKX_05850</name>
</gene>
<comment type="caution">
    <text evidence="2">The sequence shown here is derived from an EMBL/GenBank/DDBJ whole genome shotgun (WGS) entry which is preliminary data.</text>
</comment>
<sequence length="294" mass="34349">MKEQKIKLSNSIELNVIYQIEHKPTVLFLHFSGGTSKMWNGVLPLFKKDFSIIAPDFRGHGKSERPLTGYHIDDMANDLYLLLKELNIEKCHVVGSSLGAEVGLSLARAHPRMVLSLVCEGALANEFGEFGIFNGTEEEIDAEKDKINQILMERKLPNHQTKIEAYGEMKESFQQQGFWNEYFSSFIESCIEETEEGTFTSHYKNHVRIEYIQKYWELKFEEYYKNIACPILFLPSTEEWDNEKVRKSLESFISYLQDSYEIKHLKDSAHAYVWMQQPREASEVVKEFISKYQR</sequence>
<accession>A0ABW6K951</accession>
<feature type="domain" description="AB hydrolase-1" evidence="1">
    <location>
        <begin position="24"/>
        <end position="143"/>
    </location>
</feature>
<protein>
    <submittedName>
        <fullName evidence="2">Alpha/beta fold hydrolase</fullName>
    </submittedName>
</protein>
<dbReference type="GO" id="GO:0016787">
    <property type="term" value="F:hydrolase activity"/>
    <property type="evidence" value="ECO:0007669"/>
    <property type="project" value="UniProtKB-KW"/>
</dbReference>
<keyword evidence="2" id="KW-0378">Hydrolase</keyword>
<evidence type="ECO:0000313" key="2">
    <source>
        <dbReference type="EMBL" id="MFE8700147.1"/>
    </source>
</evidence>
<dbReference type="RefSeq" id="WP_389358952.1">
    <property type="nucleotide sequence ID" value="NZ_JBIACK010000001.1"/>
</dbReference>
<dbReference type="EMBL" id="JBIACK010000001">
    <property type="protein sequence ID" value="MFE8700147.1"/>
    <property type="molecule type" value="Genomic_DNA"/>
</dbReference>
<name>A0ABW6K951_9BACI</name>
<dbReference type="PANTHER" id="PTHR43798:SF5">
    <property type="entry name" value="MONOACYLGLYCEROL LIPASE ABHD6"/>
    <property type="match status" value="1"/>
</dbReference>
<keyword evidence="3" id="KW-1185">Reference proteome</keyword>
<dbReference type="InterPro" id="IPR029058">
    <property type="entry name" value="AB_hydrolase_fold"/>
</dbReference>
<dbReference type="PANTHER" id="PTHR43798">
    <property type="entry name" value="MONOACYLGLYCEROL LIPASE"/>
    <property type="match status" value="1"/>
</dbReference>
<proteinExistence type="predicted"/>
<reference evidence="2 3" key="1">
    <citation type="submission" date="2024-08" db="EMBL/GenBank/DDBJ databases">
        <title>Two novel Cytobacillus novel species.</title>
        <authorList>
            <person name="Liu G."/>
        </authorList>
    </citation>
    <scope>NUCLEOTIDE SEQUENCE [LARGE SCALE GENOMIC DNA]</scope>
    <source>
        <strain evidence="2 3">FJAT-54145</strain>
    </source>
</reference>
<organism evidence="2 3">
    <name type="scientific">Cytobacillus spartinae</name>
    <dbReference type="NCBI Taxonomy" id="3299023"/>
    <lineage>
        <taxon>Bacteria</taxon>
        <taxon>Bacillati</taxon>
        <taxon>Bacillota</taxon>
        <taxon>Bacilli</taxon>
        <taxon>Bacillales</taxon>
        <taxon>Bacillaceae</taxon>
        <taxon>Cytobacillus</taxon>
    </lineage>
</organism>
<dbReference type="InterPro" id="IPR050266">
    <property type="entry name" value="AB_hydrolase_sf"/>
</dbReference>
<dbReference type="Gene3D" id="3.40.50.1820">
    <property type="entry name" value="alpha/beta hydrolase"/>
    <property type="match status" value="1"/>
</dbReference>